<dbReference type="InterPro" id="IPR018171">
    <property type="entry name" value="Pept_tRNA_hydro_CS"/>
</dbReference>
<keyword evidence="10" id="KW-1185">Reference proteome</keyword>
<evidence type="ECO:0000313" key="9">
    <source>
        <dbReference type="EMBL" id="KWT64204.1"/>
    </source>
</evidence>
<evidence type="ECO:0000256" key="6">
    <source>
        <dbReference type="ARBA" id="ARBA00050038"/>
    </source>
</evidence>
<dbReference type="InterPro" id="IPR036416">
    <property type="entry name" value="Pept_tRNA_hydro_sf"/>
</dbReference>
<feature type="site" description="Discriminates between blocked and unblocked aminoacyl-tRNA" evidence="7">
    <location>
        <position position="9"/>
    </location>
</feature>
<keyword evidence="4 7" id="KW-0694">RNA-binding</keyword>
<comment type="caution">
    <text evidence="9">The sequence shown here is derived from an EMBL/GenBank/DDBJ whole genome shotgun (WGS) entry which is preliminary data.</text>
</comment>
<dbReference type="SUPFAM" id="SSF53178">
    <property type="entry name" value="Peptidyl-tRNA hydrolase-like"/>
    <property type="match status" value="1"/>
</dbReference>
<protein>
    <recommendedName>
        <fullName evidence="6 7">Peptidyl-tRNA hydrolase</fullName>
        <shortName evidence="7">Pth</shortName>
        <ecNumber evidence="1 7">3.1.1.29</ecNumber>
    </recommendedName>
</protein>
<evidence type="ECO:0000256" key="4">
    <source>
        <dbReference type="ARBA" id="ARBA00022884"/>
    </source>
</evidence>
<dbReference type="Pfam" id="PF01195">
    <property type="entry name" value="Pept_tRNA_hydro"/>
    <property type="match status" value="1"/>
</dbReference>
<evidence type="ECO:0000256" key="3">
    <source>
        <dbReference type="ARBA" id="ARBA00022801"/>
    </source>
</evidence>
<feature type="region of interest" description="Disordered" evidence="8">
    <location>
        <begin position="189"/>
        <end position="246"/>
    </location>
</feature>
<dbReference type="GO" id="GO:0005737">
    <property type="term" value="C:cytoplasm"/>
    <property type="evidence" value="ECO:0007669"/>
    <property type="project" value="UniProtKB-SubCell"/>
</dbReference>
<proteinExistence type="inferred from homology"/>
<evidence type="ECO:0000313" key="10">
    <source>
        <dbReference type="Proteomes" id="UP000059074"/>
    </source>
</evidence>
<dbReference type="PANTHER" id="PTHR17224">
    <property type="entry name" value="PEPTIDYL-TRNA HYDROLASE"/>
    <property type="match status" value="1"/>
</dbReference>
<dbReference type="RefSeq" id="WP_068465160.1">
    <property type="nucleotide sequence ID" value="NZ_LMTR01000094.1"/>
</dbReference>
<sequence>MKLFVGLGNPGAQYARHRHNVGFMALDRIAEAHGFGPWRKRFQGETSEGTLRGERVVLLKPSTYMNESGRAVGEAARFLKIPLEDISVFHDEIDLAPAKLKVKSGGGNAGHNGLRSISAHLGNDYARVRIGVGHPGSKDAVAHYVLHDFARVEYDWLDPMLDAMADAAPWLAKGDAARFLSHSALKMQDGSGEAEAAPAEKPKPAPAPKPPRKASGGHPAGERASKSANALAENLKKWLAGRGDKE</sequence>
<feature type="binding site" evidence="7">
    <location>
        <position position="14"/>
    </location>
    <ligand>
        <name>tRNA</name>
        <dbReference type="ChEBI" id="CHEBI:17843"/>
    </ligand>
</feature>
<feature type="binding site" evidence="7">
    <location>
        <position position="112"/>
    </location>
    <ligand>
        <name>tRNA</name>
        <dbReference type="ChEBI" id="CHEBI:17843"/>
    </ligand>
</feature>
<dbReference type="GO" id="GO:0004045">
    <property type="term" value="F:peptidyl-tRNA hydrolase activity"/>
    <property type="evidence" value="ECO:0007669"/>
    <property type="project" value="UniProtKB-UniRule"/>
</dbReference>
<comment type="function">
    <text evidence="7">Hydrolyzes ribosome-free peptidyl-tRNAs (with 1 or more amino acids incorporated), which drop off the ribosome during protein synthesis, or as a result of ribosome stalling.</text>
</comment>
<keyword evidence="7" id="KW-0963">Cytoplasm</keyword>
<dbReference type="PANTHER" id="PTHR17224:SF1">
    <property type="entry name" value="PEPTIDYL-TRNA HYDROLASE"/>
    <property type="match status" value="1"/>
</dbReference>
<dbReference type="GO" id="GO:0072344">
    <property type="term" value="P:rescue of stalled ribosome"/>
    <property type="evidence" value="ECO:0007669"/>
    <property type="project" value="UniProtKB-UniRule"/>
</dbReference>
<comment type="catalytic activity">
    <reaction evidence="7">
        <text>an N-acyl-L-alpha-aminoacyl-tRNA + H2O = an N-acyl-L-amino acid + a tRNA + H(+)</text>
        <dbReference type="Rhea" id="RHEA:54448"/>
        <dbReference type="Rhea" id="RHEA-COMP:10123"/>
        <dbReference type="Rhea" id="RHEA-COMP:13883"/>
        <dbReference type="ChEBI" id="CHEBI:15377"/>
        <dbReference type="ChEBI" id="CHEBI:15378"/>
        <dbReference type="ChEBI" id="CHEBI:59874"/>
        <dbReference type="ChEBI" id="CHEBI:78442"/>
        <dbReference type="ChEBI" id="CHEBI:138191"/>
        <dbReference type="EC" id="3.1.1.29"/>
    </reaction>
</comment>
<feature type="site" description="Stabilizes the basic form of H active site to accept a proton" evidence="7">
    <location>
        <position position="91"/>
    </location>
</feature>
<dbReference type="PROSITE" id="PS01196">
    <property type="entry name" value="PEPT_TRNA_HYDROL_2"/>
    <property type="match status" value="1"/>
</dbReference>
<dbReference type="GO" id="GO:0006515">
    <property type="term" value="P:protein quality control for misfolded or incompletely synthesized proteins"/>
    <property type="evidence" value="ECO:0007669"/>
    <property type="project" value="UniProtKB-UniRule"/>
</dbReference>
<dbReference type="HAMAP" id="MF_00083">
    <property type="entry name" value="Pept_tRNA_hydro_bact"/>
    <property type="match status" value="1"/>
</dbReference>
<feature type="binding site" evidence="7">
    <location>
        <position position="66"/>
    </location>
    <ligand>
        <name>tRNA</name>
        <dbReference type="ChEBI" id="CHEBI:17843"/>
    </ligand>
</feature>
<comment type="subcellular location">
    <subcellularLocation>
        <location evidence="7">Cytoplasm</location>
    </subcellularLocation>
</comment>
<dbReference type="GO" id="GO:0000049">
    <property type="term" value="F:tRNA binding"/>
    <property type="evidence" value="ECO:0007669"/>
    <property type="project" value="UniProtKB-UniRule"/>
</dbReference>
<evidence type="ECO:0000256" key="7">
    <source>
        <dbReference type="HAMAP-Rule" id="MF_00083"/>
    </source>
</evidence>
<dbReference type="EMBL" id="LMTR01000094">
    <property type="protein sequence ID" value="KWT64204.1"/>
    <property type="molecule type" value="Genomic_DNA"/>
</dbReference>
<dbReference type="Proteomes" id="UP000059074">
    <property type="component" value="Unassembled WGS sequence"/>
</dbReference>
<comment type="subunit">
    <text evidence="7">Monomer.</text>
</comment>
<dbReference type="Gene3D" id="3.40.50.1470">
    <property type="entry name" value="Peptidyl-tRNA hydrolase"/>
    <property type="match status" value="1"/>
</dbReference>
<dbReference type="FunFam" id="3.40.50.1470:FF:000001">
    <property type="entry name" value="Peptidyl-tRNA hydrolase"/>
    <property type="match status" value="1"/>
</dbReference>
<dbReference type="EC" id="3.1.1.29" evidence="1 7"/>
<keyword evidence="2 7" id="KW-0820">tRNA-binding</keyword>
<keyword evidence="3 7" id="KW-0378">Hydrolase</keyword>
<evidence type="ECO:0000256" key="1">
    <source>
        <dbReference type="ARBA" id="ARBA00013260"/>
    </source>
</evidence>
<gene>
    <name evidence="7" type="primary">pth</name>
    <name evidence="9" type="ORF">APY04_3468</name>
</gene>
<dbReference type="InterPro" id="IPR001328">
    <property type="entry name" value="Pept_tRNA_hydro"/>
</dbReference>
<evidence type="ECO:0000256" key="8">
    <source>
        <dbReference type="SAM" id="MobiDB-lite"/>
    </source>
</evidence>
<comment type="similarity">
    <text evidence="5 7">Belongs to the PTH family.</text>
</comment>
<comment type="function">
    <text evidence="7">Catalyzes the release of premature peptidyl moieties from peptidyl-tRNA molecules trapped in stalled 50S ribosomal subunits, and thus maintains levels of free tRNAs and 50S ribosomes.</text>
</comment>
<evidence type="ECO:0000256" key="5">
    <source>
        <dbReference type="ARBA" id="ARBA00038063"/>
    </source>
</evidence>
<organism evidence="9 10">
    <name type="scientific">Hyphomicrobium sulfonivorans</name>
    <dbReference type="NCBI Taxonomy" id="121290"/>
    <lineage>
        <taxon>Bacteria</taxon>
        <taxon>Pseudomonadati</taxon>
        <taxon>Pseudomonadota</taxon>
        <taxon>Alphaproteobacteria</taxon>
        <taxon>Hyphomicrobiales</taxon>
        <taxon>Hyphomicrobiaceae</taxon>
        <taxon>Hyphomicrobium</taxon>
    </lineage>
</organism>
<name>A0A109B8L8_HYPSL</name>
<dbReference type="AlphaFoldDB" id="A0A109B8L8"/>
<reference evidence="9 10" key="1">
    <citation type="submission" date="2015-10" db="EMBL/GenBank/DDBJ databases">
        <title>Transcriptomic analysis of a linuron degrading triple-species bacterial consortium.</title>
        <authorList>
            <person name="Albers P."/>
        </authorList>
    </citation>
    <scope>NUCLEOTIDE SEQUENCE [LARGE SCALE GENOMIC DNA]</scope>
    <source>
        <strain evidence="9 10">WDL6</strain>
    </source>
</reference>
<dbReference type="PATRIC" id="fig|121290.4.peg.1828"/>
<dbReference type="OrthoDB" id="9800507at2"/>
<accession>A0A109B8L8</accession>
<evidence type="ECO:0000256" key="2">
    <source>
        <dbReference type="ARBA" id="ARBA00022555"/>
    </source>
</evidence>
<feature type="binding site" evidence="7">
    <location>
        <position position="64"/>
    </location>
    <ligand>
        <name>tRNA</name>
        <dbReference type="ChEBI" id="CHEBI:17843"/>
    </ligand>
</feature>
<dbReference type="STRING" id="121290.APY04_3468"/>
<dbReference type="NCBIfam" id="TIGR00447">
    <property type="entry name" value="pth"/>
    <property type="match status" value="1"/>
</dbReference>
<feature type="active site" description="Proton acceptor" evidence="7">
    <location>
        <position position="19"/>
    </location>
</feature>
<dbReference type="CDD" id="cd00462">
    <property type="entry name" value="PTH"/>
    <property type="match status" value="1"/>
</dbReference>